<name>A0A5C5VCR5_9BACT</name>
<dbReference type="EMBL" id="SIHJ01000001">
    <property type="protein sequence ID" value="TWT36414.1"/>
    <property type="molecule type" value="Genomic_DNA"/>
</dbReference>
<keyword evidence="3" id="KW-1185">Reference proteome</keyword>
<dbReference type="EC" id="3.3.2.1" evidence="2"/>
<reference evidence="2 3" key="1">
    <citation type="submission" date="2019-02" db="EMBL/GenBank/DDBJ databases">
        <title>Deep-cultivation of Planctomycetes and their phenomic and genomic characterization uncovers novel biology.</title>
        <authorList>
            <person name="Wiegand S."/>
            <person name="Jogler M."/>
            <person name="Boedeker C."/>
            <person name="Pinto D."/>
            <person name="Vollmers J."/>
            <person name="Rivas-Marin E."/>
            <person name="Kohn T."/>
            <person name="Peeters S.H."/>
            <person name="Heuer A."/>
            <person name="Rast P."/>
            <person name="Oberbeckmann S."/>
            <person name="Bunk B."/>
            <person name="Jeske O."/>
            <person name="Meyerdierks A."/>
            <person name="Storesund J.E."/>
            <person name="Kallscheuer N."/>
            <person name="Luecker S."/>
            <person name="Lage O.M."/>
            <person name="Pohl T."/>
            <person name="Merkel B.J."/>
            <person name="Hornburger P."/>
            <person name="Mueller R.-W."/>
            <person name="Bruemmer F."/>
            <person name="Labrenz M."/>
            <person name="Spormann A.M."/>
            <person name="Op Den Camp H."/>
            <person name="Overmann J."/>
            <person name="Amann R."/>
            <person name="Jetten M.S.M."/>
            <person name="Mascher T."/>
            <person name="Medema M.H."/>
            <person name="Devos D.P."/>
            <person name="Kaster A.-K."/>
            <person name="Ovreas L."/>
            <person name="Rohde M."/>
            <person name="Galperin M.Y."/>
            <person name="Jogler C."/>
        </authorList>
    </citation>
    <scope>NUCLEOTIDE SEQUENCE [LARGE SCALE GENOMIC DNA]</scope>
    <source>
        <strain evidence="2 3">KOR34</strain>
    </source>
</reference>
<dbReference type="InterPro" id="IPR050993">
    <property type="entry name" value="Isochorismatase_domain"/>
</dbReference>
<dbReference type="PANTHER" id="PTHR14119:SF3">
    <property type="entry name" value="ISOCHORISMATASE DOMAIN-CONTAINING PROTEIN 2"/>
    <property type="match status" value="1"/>
</dbReference>
<dbReference type="RefSeq" id="WP_146563301.1">
    <property type="nucleotide sequence ID" value="NZ_SIHJ01000001.1"/>
</dbReference>
<dbReference type="Pfam" id="PF00857">
    <property type="entry name" value="Isochorismatase"/>
    <property type="match status" value="1"/>
</dbReference>
<sequence>MPAPLPRSPELMNADDTALLVVDVQERLAPAVRDPARLTWNCGRLLQGAAALGVPAAATEQYPEKLGPTVPELTEHLAGSAAAKLMFSCRECGDLLSGWQSDGRERVLLAGIETHVCIQQTALDLLAAGFRVYVAVDAVSSRREVDHQTALRRMESAGATLTTTEAALFEWCVEAGTAPFKAISALAKQAPPE</sequence>
<dbReference type="InterPro" id="IPR000868">
    <property type="entry name" value="Isochorismatase-like_dom"/>
</dbReference>
<dbReference type="PANTHER" id="PTHR14119">
    <property type="entry name" value="HYDROLASE"/>
    <property type="match status" value="1"/>
</dbReference>
<organism evidence="2 3">
    <name type="scientific">Posidoniimonas corsicana</name>
    <dbReference type="NCBI Taxonomy" id="1938618"/>
    <lineage>
        <taxon>Bacteria</taxon>
        <taxon>Pseudomonadati</taxon>
        <taxon>Planctomycetota</taxon>
        <taxon>Planctomycetia</taxon>
        <taxon>Pirellulales</taxon>
        <taxon>Lacipirellulaceae</taxon>
        <taxon>Posidoniimonas</taxon>
    </lineage>
</organism>
<gene>
    <name evidence="2" type="primary">phzD</name>
    <name evidence="2" type="ORF">KOR34_13190</name>
</gene>
<dbReference type="Proteomes" id="UP000316714">
    <property type="component" value="Unassembled WGS sequence"/>
</dbReference>
<comment type="caution">
    <text evidence="2">The sequence shown here is derived from an EMBL/GenBank/DDBJ whole genome shotgun (WGS) entry which is preliminary data.</text>
</comment>
<dbReference type="AlphaFoldDB" id="A0A5C5VCR5"/>
<evidence type="ECO:0000259" key="1">
    <source>
        <dbReference type="Pfam" id="PF00857"/>
    </source>
</evidence>
<dbReference type="CDD" id="cd01012">
    <property type="entry name" value="YcaC_related"/>
    <property type="match status" value="1"/>
</dbReference>
<dbReference type="GO" id="GO:0008908">
    <property type="term" value="F:isochorismatase activity"/>
    <property type="evidence" value="ECO:0007669"/>
    <property type="project" value="UniProtKB-EC"/>
</dbReference>
<proteinExistence type="predicted"/>
<evidence type="ECO:0000313" key="2">
    <source>
        <dbReference type="EMBL" id="TWT36414.1"/>
    </source>
</evidence>
<accession>A0A5C5VCR5</accession>
<keyword evidence="2" id="KW-0378">Hydrolase</keyword>
<dbReference type="InterPro" id="IPR036380">
    <property type="entry name" value="Isochorismatase-like_sf"/>
</dbReference>
<dbReference type="SUPFAM" id="SSF52499">
    <property type="entry name" value="Isochorismatase-like hydrolases"/>
    <property type="match status" value="1"/>
</dbReference>
<protein>
    <submittedName>
        <fullName evidence="2">Putative isochorismatase</fullName>
        <ecNumber evidence="2">3.3.2.1</ecNumber>
    </submittedName>
</protein>
<feature type="domain" description="Isochorismatase-like" evidence="1">
    <location>
        <begin position="17"/>
        <end position="165"/>
    </location>
</feature>
<dbReference type="Gene3D" id="3.40.50.850">
    <property type="entry name" value="Isochorismatase-like"/>
    <property type="match status" value="1"/>
</dbReference>
<dbReference type="OrthoDB" id="9789777at2"/>
<evidence type="ECO:0000313" key="3">
    <source>
        <dbReference type="Proteomes" id="UP000316714"/>
    </source>
</evidence>